<dbReference type="GO" id="GO:0051536">
    <property type="term" value="F:iron-sulfur cluster binding"/>
    <property type="evidence" value="ECO:0007669"/>
    <property type="project" value="UniProtKB-KW"/>
</dbReference>
<evidence type="ECO:0000259" key="9">
    <source>
        <dbReference type="Pfam" id="PF01507"/>
    </source>
</evidence>
<evidence type="ECO:0000256" key="1">
    <source>
        <dbReference type="ARBA" id="ARBA00009732"/>
    </source>
</evidence>
<keyword evidence="2" id="KW-0963">Cytoplasm</keyword>
<reference evidence="11" key="2">
    <citation type="submission" date="2013-12" db="EMBL/GenBank/DDBJ databases">
        <title>Evolution of pathogenesis and genome organization in the Tremellales.</title>
        <authorList>
            <person name="Cuomo C."/>
            <person name="Litvintseva A."/>
            <person name="Heitman J."/>
            <person name="Chen Y."/>
            <person name="Sun S."/>
            <person name="Springer D."/>
            <person name="Dromer F."/>
            <person name="Young S."/>
            <person name="Zeng Q."/>
            <person name="Chapman S."/>
            <person name="Gujja S."/>
            <person name="Saif S."/>
            <person name="Birren B."/>
        </authorList>
    </citation>
    <scope>NUCLEOTIDE SEQUENCE [LARGE SCALE GENOMIC DNA]</scope>
    <source>
        <strain evidence="11">BCC8398</strain>
    </source>
</reference>
<dbReference type="InterPro" id="IPR014729">
    <property type="entry name" value="Rossmann-like_a/b/a_fold"/>
</dbReference>
<dbReference type="OrthoDB" id="7869097at2759"/>
<comment type="similarity">
    <text evidence="1">Belongs to the PAPS reductase family. CysH subfamily.</text>
</comment>
<proteinExistence type="inferred from homology"/>
<dbReference type="GO" id="GO:0019379">
    <property type="term" value="P:sulfate assimilation, phosphoadenylyl sulfate reduction by phosphoadenylyl-sulfate reductase (thioredoxin)"/>
    <property type="evidence" value="ECO:0007669"/>
    <property type="project" value="InterPro"/>
</dbReference>
<dbReference type="HAMAP" id="MF_00063">
    <property type="entry name" value="CysH"/>
    <property type="match status" value="1"/>
</dbReference>
<dbReference type="PANTHER" id="PTHR46509:SF1">
    <property type="entry name" value="PHOSPHOADENOSINE PHOSPHOSULFATE REDUCTASE"/>
    <property type="match status" value="1"/>
</dbReference>
<dbReference type="AlphaFoldDB" id="A0A1B9GZH1"/>
<dbReference type="PIRSF" id="PIRSF000857">
    <property type="entry name" value="PAPS_reductase"/>
    <property type="match status" value="1"/>
</dbReference>
<evidence type="ECO:0000256" key="4">
    <source>
        <dbReference type="ARBA" id="ARBA00023002"/>
    </source>
</evidence>
<name>A0A1B9GZH1_9TREE</name>
<dbReference type="FunFam" id="3.40.50.620:FF:000136">
    <property type="entry name" value="Probable phosphoadenosine phosphosulfate reductase"/>
    <property type="match status" value="1"/>
</dbReference>
<evidence type="ECO:0000256" key="7">
    <source>
        <dbReference type="ARBA" id="ARBA00024327"/>
    </source>
</evidence>
<evidence type="ECO:0000313" key="11">
    <source>
        <dbReference type="Proteomes" id="UP000092666"/>
    </source>
</evidence>
<evidence type="ECO:0000256" key="6">
    <source>
        <dbReference type="ARBA" id="ARBA00023014"/>
    </source>
</evidence>
<feature type="compositionally biased region" description="Basic and acidic residues" evidence="8">
    <location>
        <begin position="243"/>
        <end position="257"/>
    </location>
</feature>
<keyword evidence="5" id="KW-0408">Iron</keyword>
<dbReference type="GO" id="GO:0005737">
    <property type="term" value="C:cytoplasm"/>
    <property type="evidence" value="ECO:0007669"/>
    <property type="project" value="TreeGrafter"/>
</dbReference>
<dbReference type="Proteomes" id="UP000092666">
    <property type="component" value="Unassembled WGS sequence"/>
</dbReference>
<keyword evidence="11" id="KW-1185">Reference proteome</keyword>
<dbReference type="CDD" id="cd23945">
    <property type="entry name" value="PAPS_reductase"/>
    <property type="match status" value="1"/>
</dbReference>
<keyword evidence="4" id="KW-0560">Oxidoreductase</keyword>
<evidence type="ECO:0000256" key="2">
    <source>
        <dbReference type="ARBA" id="ARBA00022490"/>
    </source>
</evidence>
<evidence type="ECO:0000256" key="5">
    <source>
        <dbReference type="ARBA" id="ARBA00023004"/>
    </source>
</evidence>
<dbReference type="NCBIfam" id="TIGR00434">
    <property type="entry name" value="cysH"/>
    <property type="match status" value="1"/>
</dbReference>
<dbReference type="InterPro" id="IPR004511">
    <property type="entry name" value="PAPS/APS_Rdtase"/>
</dbReference>
<dbReference type="Pfam" id="PF01507">
    <property type="entry name" value="PAPS_reduct"/>
    <property type="match status" value="1"/>
</dbReference>
<dbReference type="InterPro" id="IPR002500">
    <property type="entry name" value="PAPS_reduct_dom"/>
</dbReference>
<reference evidence="10 11" key="1">
    <citation type="submission" date="2013-07" db="EMBL/GenBank/DDBJ databases">
        <title>The Genome Sequence of Cryptococcus heveanensis BCC8398.</title>
        <authorList>
            <consortium name="The Broad Institute Genome Sequencing Platform"/>
            <person name="Cuomo C."/>
            <person name="Litvintseva A."/>
            <person name="Chen Y."/>
            <person name="Heitman J."/>
            <person name="Sun S."/>
            <person name="Springer D."/>
            <person name="Dromer F."/>
            <person name="Young S.K."/>
            <person name="Zeng Q."/>
            <person name="Gargeya S."/>
            <person name="Fitzgerald M."/>
            <person name="Abouelleil A."/>
            <person name="Alvarado L."/>
            <person name="Berlin A.M."/>
            <person name="Chapman S.B."/>
            <person name="Dewar J."/>
            <person name="Goldberg J."/>
            <person name="Griggs A."/>
            <person name="Gujja S."/>
            <person name="Hansen M."/>
            <person name="Howarth C."/>
            <person name="Imamovic A."/>
            <person name="Larimer J."/>
            <person name="McCowan C."/>
            <person name="Murphy C."/>
            <person name="Pearson M."/>
            <person name="Priest M."/>
            <person name="Roberts A."/>
            <person name="Saif S."/>
            <person name="Shea T."/>
            <person name="Sykes S."/>
            <person name="Wortman J."/>
            <person name="Nusbaum C."/>
            <person name="Birren B."/>
        </authorList>
    </citation>
    <scope>NUCLEOTIDE SEQUENCE [LARGE SCALE GENOMIC DNA]</scope>
    <source>
        <strain evidence="10 11">BCC8398</strain>
    </source>
</reference>
<dbReference type="STRING" id="1296120.A0A1B9GZH1"/>
<feature type="region of interest" description="Disordered" evidence="8">
    <location>
        <begin position="269"/>
        <end position="288"/>
    </location>
</feature>
<accession>A0A1B9GZH1</accession>
<protein>
    <submittedName>
        <fullName evidence="10">Phosphoadenosine phosphosulfate reductase</fullName>
    </submittedName>
</protein>
<dbReference type="GO" id="GO:0004604">
    <property type="term" value="F:phosphoadenylyl-sulfate reductase (thioredoxin) activity"/>
    <property type="evidence" value="ECO:0007669"/>
    <property type="project" value="InterPro"/>
</dbReference>
<keyword evidence="6" id="KW-0411">Iron-sulfur</keyword>
<comment type="pathway">
    <text evidence="7">Sulfur metabolism; hydrogen sulfide biosynthesis; sulfite from sulfate.</text>
</comment>
<evidence type="ECO:0000313" key="10">
    <source>
        <dbReference type="EMBL" id="OCF36428.1"/>
    </source>
</evidence>
<evidence type="ECO:0000256" key="3">
    <source>
        <dbReference type="ARBA" id="ARBA00022723"/>
    </source>
</evidence>
<dbReference type="NCBIfam" id="TIGR02057">
    <property type="entry name" value="PAPS_reductase"/>
    <property type="match status" value="1"/>
</dbReference>
<dbReference type="SUPFAM" id="SSF52402">
    <property type="entry name" value="Adenine nucleotide alpha hydrolases-like"/>
    <property type="match status" value="1"/>
</dbReference>
<dbReference type="EMBL" id="KI669495">
    <property type="protein sequence ID" value="OCF36428.1"/>
    <property type="molecule type" value="Genomic_DNA"/>
</dbReference>
<organism evidence="10 11">
    <name type="scientific">Kwoniella heveanensis BCC8398</name>
    <dbReference type="NCBI Taxonomy" id="1296120"/>
    <lineage>
        <taxon>Eukaryota</taxon>
        <taxon>Fungi</taxon>
        <taxon>Dikarya</taxon>
        <taxon>Basidiomycota</taxon>
        <taxon>Agaricomycotina</taxon>
        <taxon>Tremellomycetes</taxon>
        <taxon>Tremellales</taxon>
        <taxon>Cryptococcaceae</taxon>
        <taxon>Kwoniella</taxon>
    </lineage>
</organism>
<feature type="region of interest" description="Disordered" evidence="8">
    <location>
        <begin position="225"/>
        <end position="257"/>
    </location>
</feature>
<sequence length="288" mass="31800">MSDSATASASASASNSDILSPQYTPEEIKAFNAQLEGKSPQEILKWAIDHLDGLYQTTAFGLTGTAALDMISKISQDREEIHLVPLIFLDTLHHFPETVQLAQTASENYLAELHTYRPPGVSTAEEFAAKYGDKLWETDEGTYDYLVKVEPAARAYKELGVRAVITGRRRSQGADRASLDVLEVDERGLIKVNPLIGWSFKEVKEYIDKEGVPYNPLLDQGYKSIGDVHSTAPPDPNAASTGEGERSGRWQGKSKTECGLHTNYFEMKKRFEEKQKEQAGGDGQAQQA</sequence>
<dbReference type="PANTHER" id="PTHR46509">
    <property type="entry name" value="PHOSPHOADENOSINE PHOSPHOSULFATE REDUCTASE"/>
    <property type="match status" value="1"/>
</dbReference>
<dbReference type="GO" id="GO:0046872">
    <property type="term" value="F:metal ion binding"/>
    <property type="evidence" value="ECO:0007669"/>
    <property type="project" value="UniProtKB-KW"/>
</dbReference>
<feature type="compositionally biased region" description="Basic and acidic residues" evidence="8">
    <location>
        <begin position="269"/>
        <end position="279"/>
    </location>
</feature>
<dbReference type="Gene3D" id="3.40.50.620">
    <property type="entry name" value="HUPs"/>
    <property type="match status" value="1"/>
</dbReference>
<gene>
    <name evidence="10" type="ORF">I316_01677</name>
</gene>
<evidence type="ECO:0000256" key="8">
    <source>
        <dbReference type="SAM" id="MobiDB-lite"/>
    </source>
</evidence>
<dbReference type="NCBIfam" id="NF002537">
    <property type="entry name" value="PRK02090.1"/>
    <property type="match status" value="1"/>
</dbReference>
<keyword evidence="3" id="KW-0479">Metal-binding</keyword>
<feature type="domain" description="Phosphoadenosine phosphosulphate reductase" evidence="9">
    <location>
        <begin position="55"/>
        <end position="233"/>
    </location>
</feature>
<dbReference type="InterPro" id="IPR011800">
    <property type="entry name" value="PAPS_reductase_CysH"/>
</dbReference>